<evidence type="ECO:0000256" key="7">
    <source>
        <dbReference type="ARBA" id="ARBA00022989"/>
    </source>
</evidence>
<sequence length="140" mass="14563">MQLVLTSVVVLAVDQAVKLLVRSGRFASVRLGPFGSLRMVAGRLWWSRSAVRASKGLLLWAVAAGTLAVAAAALPTSHVFVGLLLGGSLSNVIESSLRGSVTDFVCLRFWPAFNVADVALTAGALGIGFELLRTVGVVAT</sequence>
<feature type="transmembrane region" description="Helical" evidence="10">
    <location>
        <begin position="109"/>
        <end position="132"/>
    </location>
</feature>
<comment type="similarity">
    <text evidence="1 9">Belongs to the peptidase A8 family.</text>
</comment>
<keyword evidence="6" id="KW-0378">Hydrolase</keyword>
<keyword evidence="7 10" id="KW-1133">Transmembrane helix</keyword>
<feature type="transmembrane region" description="Helical" evidence="10">
    <location>
        <begin position="58"/>
        <end position="89"/>
    </location>
</feature>
<dbReference type="InterPro" id="IPR001872">
    <property type="entry name" value="Peptidase_A8"/>
</dbReference>
<evidence type="ECO:0000256" key="6">
    <source>
        <dbReference type="ARBA" id="ARBA00022801"/>
    </source>
</evidence>
<keyword evidence="4 10" id="KW-0812">Transmembrane</keyword>
<dbReference type="EMBL" id="MVHP01000018">
    <property type="protein sequence ID" value="ORA64793.1"/>
    <property type="molecule type" value="Genomic_DNA"/>
</dbReference>
<evidence type="ECO:0000256" key="9">
    <source>
        <dbReference type="RuleBase" id="RU004181"/>
    </source>
</evidence>
<name>A0A1A0QT03_9MYCO</name>
<evidence type="ECO:0000256" key="1">
    <source>
        <dbReference type="ARBA" id="ARBA00006139"/>
    </source>
</evidence>
<dbReference type="PANTHER" id="PTHR33695">
    <property type="entry name" value="LIPOPROTEIN SIGNAL PEPTIDASE"/>
    <property type="match status" value="1"/>
</dbReference>
<evidence type="ECO:0000256" key="3">
    <source>
        <dbReference type="ARBA" id="ARBA00022670"/>
    </source>
</evidence>
<reference evidence="11 12" key="1">
    <citation type="submission" date="2017-02" db="EMBL/GenBank/DDBJ databases">
        <title>The new phylogeny of genus Mycobacterium.</title>
        <authorList>
            <person name="Tortoli E."/>
            <person name="Trovato A."/>
            <person name="Cirillo D.M."/>
        </authorList>
    </citation>
    <scope>NUCLEOTIDE SEQUENCE [LARGE SCALE GENOMIC DNA]</scope>
    <source>
        <strain evidence="11 12">FI-09383</strain>
    </source>
</reference>
<keyword evidence="3" id="KW-0645">Protease</keyword>
<dbReference type="AlphaFoldDB" id="A0A1A0QT03"/>
<evidence type="ECO:0000256" key="10">
    <source>
        <dbReference type="SAM" id="Phobius"/>
    </source>
</evidence>
<dbReference type="STRING" id="81858.BST23_16015"/>
<dbReference type="GO" id="GO:0006508">
    <property type="term" value="P:proteolysis"/>
    <property type="evidence" value="ECO:0007669"/>
    <property type="project" value="UniProtKB-KW"/>
</dbReference>
<keyword evidence="2" id="KW-1003">Cell membrane</keyword>
<organism evidence="11 12">
    <name type="scientific">Mycolicibacterium elephantis</name>
    <dbReference type="NCBI Taxonomy" id="81858"/>
    <lineage>
        <taxon>Bacteria</taxon>
        <taxon>Bacillati</taxon>
        <taxon>Actinomycetota</taxon>
        <taxon>Actinomycetes</taxon>
        <taxon>Mycobacteriales</taxon>
        <taxon>Mycobacteriaceae</taxon>
        <taxon>Mycolicibacterium</taxon>
    </lineage>
</organism>
<dbReference type="OrthoDB" id="4308908at2"/>
<evidence type="ECO:0000256" key="5">
    <source>
        <dbReference type="ARBA" id="ARBA00022750"/>
    </source>
</evidence>
<dbReference type="PRINTS" id="PR00781">
    <property type="entry name" value="LIPOSIGPTASE"/>
</dbReference>
<dbReference type="Pfam" id="PF01252">
    <property type="entry name" value="Peptidase_A8"/>
    <property type="match status" value="1"/>
</dbReference>
<comment type="caution">
    <text evidence="11">The sequence shown here is derived from an EMBL/GenBank/DDBJ whole genome shotgun (WGS) entry which is preliminary data.</text>
</comment>
<evidence type="ECO:0000256" key="8">
    <source>
        <dbReference type="ARBA" id="ARBA00023136"/>
    </source>
</evidence>
<dbReference type="GO" id="GO:0016020">
    <property type="term" value="C:membrane"/>
    <property type="evidence" value="ECO:0007669"/>
    <property type="project" value="InterPro"/>
</dbReference>
<evidence type="ECO:0000256" key="4">
    <source>
        <dbReference type="ARBA" id="ARBA00022692"/>
    </source>
</evidence>
<dbReference type="Proteomes" id="UP000192772">
    <property type="component" value="Unassembled WGS sequence"/>
</dbReference>
<dbReference type="PANTHER" id="PTHR33695:SF1">
    <property type="entry name" value="LIPOPROTEIN SIGNAL PEPTIDASE"/>
    <property type="match status" value="1"/>
</dbReference>
<dbReference type="RefSeq" id="WP_064890965.1">
    <property type="nucleotide sequence ID" value="NZ_JBCGVB010000018.1"/>
</dbReference>
<gene>
    <name evidence="11" type="ORF">BST23_16015</name>
</gene>
<dbReference type="GO" id="GO:0004190">
    <property type="term" value="F:aspartic-type endopeptidase activity"/>
    <property type="evidence" value="ECO:0007669"/>
    <property type="project" value="UniProtKB-KW"/>
</dbReference>
<keyword evidence="8 10" id="KW-0472">Membrane</keyword>
<evidence type="ECO:0000313" key="12">
    <source>
        <dbReference type="Proteomes" id="UP000192772"/>
    </source>
</evidence>
<accession>A0A1A0QT03</accession>
<proteinExistence type="inferred from homology"/>
<evidence type="ECO:0000256" key="2">
    <source>
        <dbReference type="ARBA" id="ARBA00022475"/>
    </source>
</evidence>
<evidence type="ECO:0000313" key="11">
    <source>
        <dbReference type="EMBL" id="ORA64793.1"/>
    </source>
</evidence>
<keyword evidence="5" id="KW-0064">Aspartyl protease</keyword>
<accession>A0A1X0CXH8</accession>
<protein>
    <submittedName>
        <fullName evidence="11">Uncharacterized protein</fullName>
    </submittedName>
</protein>